<dbReference type="Pfam" id="PF00743">
    <property type="entry name" value="FMO-like"/>
    <property type="match status" value="1"/>
</dbReference>
<dbReference type="GO" id="GO:0050661">
    <property type="term" value="F:NADP binding"/>
    <property type="evidence" value="ECO:0007669"/>
    <property type="project" value="InterPro"/>
</dbReference>
<evidence type="ECO:0000313" key="5">
    <source>
        <dbReference type="EMBL" id="CEL05040.1"/>
    </source>
</evidence>
<keyword evidence="3" id="KW-0521">NADP</keyword>
<dbReference type="InterPro" id="IPR036188">
    <property type="entry name" value="FAD/NAD-bd_sf"/>
</dbReference>
<dbReference type="AlphaFoldDB" id="A0A0U5FZP1"/>
<reference evidence="6" key="1">
    <citation type="journal article" date="2016" name="Genome Announc.">
        <title>Draft genome sequences of fungus Aspergillus calidoustus.</title>
        <authorList>
            <person name="Horn F."/>
            <person name="Linde J."/>
            <person name="Mattern D.J."/>
            <person name="Walther G."/>
            <person name="Guthke R."/>
            <person name="Scherlach K."/>
            <person name="Martin K."/>
            <person name="Brakhage A.A."/>
            <person name="Petzke L."/>
            <person name="Valiante V."/>
        </authorList>
    </citation>
    <scope>NUCLEOTIDE SEQUENCE [LARGE SCALE GENOMIC DNA]</scope>
    <source>
        <strain evidence="6">SF006504</strain>
    </source>
</reference>
<accession>A0A0U5FZP1</accession>
<proteinExistence type="predicted"/>
<dbReference type="OrthoDB" id="66881at2759"/>
<dbReference type="PANTHER" id="PTHR43098:SF5">
    <property type="entry name" value="DUAL-FUNCTIONAL MONOOXYGENASE_METHYLTRANSFERASE PSOF"/>
    <property type="match status" value="1"/>
</dbReference>
<evidence type="ECO:0000256" key="4">
    <source>
        <dbReference type="ARBA" id="ARBA00023002"/>
    </source>
</evidence>
<dbReference type="GO" id="GO:0004499">
    <property type="term" value="F:N,N-dimethylaniline monooxygenase activity"/>
    <property type="evidence" value="ECO:0007669"/>
    <property type="project" value="InterPro"/>
</dbReference>
<dbReference type="EMBL" id="CDMC01000004">
    <property type="protein sequence ID" value="CEL05040.1"/>
    <property type="molecule type" value="Genomic_DNA"/>
</dbReference>
<keyword evidence="1" id="KW-0285">Flavoprotein</keyword>
<dbReference type="SUPFAM" id="SSF51905">
    <property type="entry name" value="FAD/NAD(P)-binding domain"/>
    <property type="match status" value="2"/>
</dbReference>
<evidence type="ECO:0000256" key="3">
    <source>
        <dbReference type="ARBA" id="ARBA00022857"/>
    </source>
</evidence>
<sequence>MSPSCFCDTMTAPFYDALVIGAGFGGIYQLYSLLKQGLSVKVVEQADGLGGTWQATRYPGAMSDTNSHLYRFSWDKEDLLSYPWSDNYLEAKEILAYLEHVVDRHDLRKHMQFDTRVQSANWNEHDYTWKVETSQGTFIARYLITAVGLLVEPNWPNIPGREAFKGELYHTARWPDSYDLSKKRVGVVGNGATGVQLISKIASEVGSLLSFQRHPLYVVPANRRAVTQEERTDINERYDEIWQHARDSISGMGVKESTTSAIGLSPGETERVFQAAWDEGGPFRFALGTFGDMMTSRESNEAACDFIKAKIRQIVRDPEKRRKLTPTELYARRPLCGIDYYEQFNRENVDIVDVAANPIVKFTSDGLKLADGTEHKLDVIICATGFDAMTGSYNKIDFVGRNGITLREHWAKGHSTTLSIATASMPNLFMVGGPTTPLVNLPIALEVDVEFITKAILHVEERRKKHGNAAMVSTQKGDDEWQGFCDAISDALLFKTAPSFYFGANVEGKVRMTYMFFGGMGLFIQKLKECEESGYSSFEFLE</sequence>
<dbReference type="InterPro" id="IPR050775">
    <property type="entry name" value="FAD-binding_Monooxygenases"/>
</dbReference>
<keyword evidence="2" id="KW-0274">FAD</keyword>
<protein>
    <recommendedName>
        <fullName evidence="7">Cyclohexanone monooxygenase</fullName>
    </recommendedName>
</protein>
<keyword evidence="6" id="KW-1185">Reference proteome</keyword>
<evidence type="ECO:0008006" key="7">
    <source>
        <dbReference type="Google" id="ProtNLM"/>
    </source>
</evidence>
<dbReference type="OMA" id="YLKHVVQ"/>
<organism evidence="5 6">
    <name type="scientific">Aspergillus calidoustus</name>
    <dbReference type="NCBI Taxonomy" id="454130"/>
    <lineage>
        <taxon>Eukaryota</taxon>
        <taxon>Fungi</taxon>
        <taxon>Dikarya</taxon>
        <taxon>Ascomycota</taxon>
        <taxon>Pezizomycotina</taxon>
        <taxon>Eurotiomycetes</taxon>
        <taxon>Eurotiomycetidae</taxon>
        <taxon>Eurotiales</taxon>
        <taxon>Aspergillaceae</taxon>
        <taxon>Aspergillus</taxon>
        <taxon>Aspergillus subgen. Nidulantes</taxon>
    </lineage>
</organism>
<dbReference type="Proteomes" id="UP000054771">
    <property type="component" value="Unassembled WGS sequence"/>
</dbReference>
<dbReference type="GO" id="GO:0050660">
    <property type="term" value="F:flavin adenine dinucleotide binding"/>
    <property type="evidence" value="ECO:0007669"/>
    <property type="project" value="InterPro"/>
</dbReference>
<evidence type="ECO:0000313" key="6">
    <source>
        <dbReference type="Proteomes" id="UP000054771"/>
    </source>
</evidence>
<evidence type="ECO:0000256" key="2">
    <source>
        <dbReference type="ARBA" id="ARBA00022827"/>
    </source>
</evidence>
<dbReference type="Gene3D" id="3.50.50.60">
    <property type="entry name" value="FAD/NAD(P)-binding domain"/>
    <property type="match status" value="2"/>
</dbReference>
<keyword evidence="4" id="KW-0560">Oxidoreductase</keyword>
<gene>
    <name evidence="5" type="ORF">ASPCAL06162</name>
</gene>
<dbReference type="InterPro" id="IPR020946">
    <property type="entry name" value="Flavin_mOase-like"/>
</dbReference>
<dbReference type="PANTHER" id="PTHR43098">
    <property type="entry name" value="L-ORNITHINE N(5)-MONOOXYGENASE-RELATED"/>
    <property type="match status" value="1"/>
</dbReference>
<name>A0A0U5FZP1_ASPCI</name>
<evidence type="ECO:0000256" key="1">
    <source>
        <dbReference type="ARBA" id="ARBA00022630"/>
    </source>
</evidence>